<name>A0A8D8RZS8_9HEMI</name>
<evidence type="ECO:0000313" key="1">
    <source>
        <dbReference type="EMBL" id="CAG6657794.1"/>
    </source>
</evidence>
<dbReference type="EMBL" id="HBUF01189553">
    <property type="protein sequence ID" value="CAG6657791.1"/>
    <property type="molecule type" value="Transcribed_RNA"/>
</dbReference>
<accession>A0A8D8RZS8</accession>
<reference evidence="1" key="1">
    <citation type="submission" date="2021-05" db="EMBL/GenBank/DDBJ databases">
        <authorList>
            <person name="Alioto T."/>
            <person name="Alioto T."/>
            <person name="Gomez Garrido J."/>
        </authorList>
    </citation>
    <scope>NUCLEOTIDE SEQUENCE</scope>
</reference>
<organism evidence="1">
    <name type="scientific">Cacopsylla melanoneura</name>
    <dbReference type="NCBI Taxonomy" id="428564"/>
    <lineage>
        <taxon>Eukaryota</taxon>
        <taxon>Metazoa</taxon>
        <taxon>Ecdysozoa</taxon>
        <taxon>Arthropoda</taxon>
        <taxon>Hexapoda</taxon>
        <taxon>Insecta</taxon>
        <taxon>Pterygota</taxon>
        <taxon>Neoptera</taxon>
        <taxon>Paraneoptera</taxon>
        <taxon>Hemiptera</taxon>
        <taxon>Sternorrhyncha</taxon>
        <taxon>Psylloidea</taxon>
        <taxon>Psyllidae</taxon>
        <taxon>Psyllinae</taxon>
        <taxon>Cacopsylla</taxon>
    </lineage>
</organism>
<proteinExistence type="predicted"/>
<dbReference type="AlphaFoldDB" id="A0A8D8RZS8"/>
<sequence length="99" mass="11690">MITGGFKRGFFHHSLWVRHMGLTKISYYEGFFELEFYVDFKIVMKNRVFHLKLFSKQFNEMKPLDPSGSIGLSSVSQLVSRGTKRFRELIARVPREILE</sequence>
<dbReference type="EMBL" id="HBUF01189555">
    <property type="protein sequence ID" value="CAG6657794.1"/>
    <property type="molecule type" value="Transcribed_RNA"/>
</dbReference>
<protein>
    <submittedName>
        <fullName evidence="1">Uncharacterized protein</fullName>
    </submittedName>
</protein>
<dbReference type="EMBL" id="HBUF01189554">
    <property type="protein sequence ID" value="CAG6657793.1"/>
    <property type="molecule type" value="Transcribed_RNA"/>
</dbReference>